<dbReference type="AlphaFoldDB" id="A0A8J8JX50"/>
<name>A0A8J8JX50_9BACT</name>
<dbReference type="PROSITE" id="PS51257">
    <property type="entry name" value="PROKAR_LIPOPROTEIN"/>
    <property type="match status" value="1"/>
</dbReference>
<accession>A0A8J8JX50</accession>
<dbReference type="Proteomes" id="UP000598971">
    <property type="component" value="Unassembled WGS sequence"/>
</dbReference>
<dbReference type="EMBL" id="WHPF01000007">
    <property type="protein sequence ID" value="NNV56001.1"/>
    <property type="molecule type" value="Genomic_DNA"/>
</dbReference>
<dbReference type="InterPro" id="IPR010664">
    <property type="entry name" value="LipoPS_assembly_LptC-rel"/>
</dbReference>
<evidence type="ECO:0000313" key="1">
    <source>
        <dbReference type="EMBL" id="NNV56001.1"/>
    </source>
</evidence>
<reference evidence="1" key="1">
    <citation type="submission" date="2019-10" db="EMBL/GenBank/DDBJ databases">
        <title>Draft genome sequence of Panacibacter sp. KCS-6.</title>
        <authorList>
            <person name="Yim K.J."/>
        </authorList>
    </citation>
    <scope>NUCLEOTIDE SEQUENCE</scope>
    <source>
        <strain evidence="1">KCS-6</strain>
    </source>
</reference>
<protein>
    <submittedName>
        <fullName evidence="1">LPS export ABC transporter periplasmic protein LptC</fullName>
    </submittedName>
</protein>
<sequence>MINIFSKYFKKAAALSAGCFFMYSCENSMQEVRNLGIHKPGKEVAENVQSYMSQDGKIKAKLTAPLMYRTQSDTPITEFPKTLKVDFYGDSAKLESKLFAKYGRYMESEGKVLLKDSVVVFNVKGDTMLTNELWWDRNKAIFYTDKYVLIKKPMNQHFEGKDGLTADQSFKSWTLLNSSGITNVPDSSMPAN</sequence>
<organism evidence="1 2">
    <name type="scientific">Limnovirga soli</name>
    <dbReference type="NCBI Taxonomy" id="2656915"/>
    <lineage>
        <taxon>Bacteria</taxon>
        <taxon>Pseudomonadati</taxon>
        <taxon>Bacteroidota</taxon>
        <taxon>Chitinophagia</taxon>
        <taxon>Chitinophagales</taxon>
        <taxon>Chitinophagaceae</taxon>
        <taxon>Limnovirga</taxon>
    </lineage>
</organism>
<dbReference type="InterPro" id="IPR026265">
    <property type="entry name" value="LptC"/>
</dbReference>
<dbReference type="RefSeq" id="WP_171607943.1">
    <property type="nucleotide sequence ID" value="NZ_WHPF01000007.1"/>
</dbReference>
<dbReference type="GO" id="GO:0015221">
    <property type="term" value="F:lipopolysaccharide transmembrane transporter activity"/>
    <property type="evidence" value="ECO:0007669"/>
    <property type="project" value="InterPro"/>
</dbReference>
<keyword evidence="2" id="KW-1185">Reference proteome</keyword>
<proteinExistence type="predicted"/>
<gene>
    <name evidence="1" type="primary">lptC</name>
    <name evidence="1" type="ORF">GD597_11065</name>
</gene>
<dbReference type="Pfam" id="PF06835">
    <property type="entry name" value="LptC"/>
    <property type="match status" value="1"/>
</dbReference>
<dbReference type="NCBIfam" id="TIGR04409">
    <property type="entry name" value="LptC_YrbK"/>
    <property type="match status" value="1"/>
</dbReference>
<comment type="caution">
    <text evidence="1">The sequence shown here is derived from an EMBL/GenBank/DDBJ whole genome shotgun (WGS) entry which is preliminary data.</text>
</comment>
<evidence type="ECO:0000313" key="2">
    <source>
        <dbReference type="Proteomes" id="UP000598971"/>
    </source>
</evidence>
<dbReference type="GO" id="GO:0005886">
    <property type="term" value="C:plasma membrane"/>
    <property type="evidence" value="ECO:0007669"/>
    <property type="project" value="InterPro"/>
</dbReference>